<dbReference type="Gene3D" id="3.20.20.190">
    <property type="entry name" value="Phosphatidylinositol (PI) phosphodiesterase"/>
    <property type="match status" value="1"/>
</dbReference>
<dbReference type="InterPro" id="IPR030395">
    <property type="entry name" value="GP_PDE_dom"/>
</dbReference>
<dbReference type="RefSeq" id="WP_275680873.1">
    <property type="nucleotide sequence ID" value="NZ_JAJLJH010000001.1"/>
</dbReference>
<comment type="caution">
    <text evidence="2">The sequence shown here is derived from an EMBL/GenBank/DDBJ whole genome shotgun (WGS) entry which is preliminary data.</text>
</comment>
<dbReference type="PANTHER" id="PTHR46211:SF1">
    <property type="entry name" value="GLYCEROPHOSPHODIESTER PHOSPHODIESTERASE, CYTOPLASMIC"/>
    <property type="match status" value="1"/>
</dbReference>
<feature type="domain" description="GP-PDE" evidence="1">
    <location>
        <begin position="8"/>
        <end position="246"/>
    </location>
</feature>
<dbReference type="AlphaFoldDB" id="A0A9X1YF67"/>
<dbReference type="PROSITE" id="PS51704">
    <property type="entry name" value="GP_PDE"/>
    <property type="match status" value="1"/>
</dbReference>
<organism evidence="2 3">
    <name type="scientific">Scleromatobacter humisilvae</name>
    <dbReference type="NCBI Taxonomy" id="2897159"/>
    <lineage>
        <taxon>Bacteria</taxon>
        <taxon>Pseudomonadati</taxon>
        <taxon>Pseudomonadota</taxon>
        <taxon>Betaproteobacteria</taxon>
        <taxon>Burkholderiales</taxon>
        <taxon>Sphaerotilaceae</taxon>
        <taxon>Scleromatobacter</taxon>
    </lineage>
</organism>
<accession>A0A9X1YF67</accession>
<dbReference type="SUPFAM" id="SSF51695">
    <property type="entry name" value="PLC-like phosphodiesterases"/>
    <property type="match status" value="1"/>
</dbReference>
<reference evidence="2" key="1">
    <citation type="submission" date="2021-11" db="EMBL/GenBank/DDBJ databases">
        <title>BS-T2-15 a new species belonging to the Comamonadaceae family isolated from the soil of a French oak forest.</title>
        <authorList>
            <person name="Mieszkin S."/>
            <person name="Alain K."/>
        </authorList>
    </citation>
    <scope>NUCLEOTIDE SEQUENCE</scope>
    <source>
        <strain evidence="2">BS-T2-15</strain>
    </source>
</reference>
<evidence type="ECO:0000259" key="1">
    <source>
        <dbReference type="PROSITE" id="PS51704"/>
    </source>
</evidence>
<name>A0A9X1YF67_9BURK</name>
<dbReference type="NCBIfam" id="NF006989">
    <property type="entry name" value="PRK09454.1"/>
    <property type="match status" value="1"/>
</dbReference>
<evidence type="ECO:0000313" key="3">
    <source>
        <dbReference type="Proteomes" id="UP001139353"/>
    </source>
</evidence>
<dbReference type="EMBL" id="JAJLJH010000001">
    <property type="protein sequence ID" value="MCK9684851.1"/>
    <property type="molecule type" value="Genomic_DNA"/>
</dbReference>
<dbReference type="GO" id="GO:0006629">
    <property type="term" value="P:lipid metabolic process"/>
    <property type="evidence" value="ECO:0007669"/>
    <property type="project" value="InterPro"/>
</dbReference>
<sequence>MPTDWPYPTWIAHRGAGKRAPENTLAAFREGAAQGFRMFECDVKLSADDVPFLLHDSTLERTTSGLGTAGERPWTALSQLDAGSWHGARHAGETIPTLAAIARFVLANGLAINLEIKPTPGVETRTGDFVARAAAQLWAGSATPPLLSSFDVAALEAAAAAAPALPRALLLDELAPGWFETAQRLACRAVVTHFSLMDAALVARLHGAGMRALVYTVNAPADLAAMRAAGVDGVITDEVERYAADARAER</sequence>
<gene>
    <name evidence="2" type="primary">ugpQ</name>
    <name evidence="2" type="ORF">LPC04_03925</name>
</gene>
<dbReference type="InterPro" id="IPR017946">
    <property type="entry name" value="PLC-like_Pdiesterase_TIM-brl"/>
</dbReference>
<proteinExistence type="predicted"/>
<dbReference type="PANTHER" id="PTHR46211">
    <property type="entry name" value="GLYCEROPHOSPHORYL DIESTER PHOSPHODIESTERASE"/>
    <property type="match status" value="1"/>
</dbReference>
<dbReference type="EC" id="3.1.4.46" evidence="2"/>
<keyword evidence="3" id="KW-1185">Reference proteome</keyword>
<keyword evidence="2" id="KW-0378">Hydrolase</keyword>
<dbReference type="Pfam" id="PF03009">
    <property type="entry name" value="GDPD"/>
    <property type="match status" value="1"/>
</dbReference>
<protein>
    <submittedName>
        <fullName evidence="2">Glycerophosphodiester phosphodiesterase</fullName>
        <ecNumber evidence="2">3.1.4.46</ecNumber>
    </submittedName>
</protein>
<dbReference type="Proteomes" id="UP001139353">
    <property type="component" value="Unassembled WGS sequence"/>
</dbReference>
<evidence type="ECO:0000313" key="2">
    <source>
        <dbReference type="EMBL" id="MCK9684851.1"/>
    </source>
</evidence>
<dbReference type="GO" id="GO:0008889">
    <property type="term" value="F:glycerophosphodiester phosphodiesterase activity"/>
    <property type="evidence" value="ECO:0007669"/>
    <property type="project" value="UniProtKB-EC"/>
</dbReference>